<evidence type="ECO:0000313" key="3">
    <source>
        <dbReference type="Proteomes" id="UP000095463"/>
    </source>
</evidence>
<comment type="caution">
    <text evidence="2">The sequence shown here is derived from an EMBL/GenBank/DDBJ whole genome shotgun (WGS) entry which is preliminary data.</text>
</comment>
<dbReference type="PANTHER" id="PTHR42760">
    <property type="entry name" value="SHORT-CHAIN DEHYDROGENASES/REDUCTASES FAMILY MEMBER"/>
    <property type="match status" value="1"/>
</dbReference>
<dbReference type="Pfam" id="PF13561">
    <property type="entry name" value="adh_short_C2"/>
    <property type="match status" value="1"/>
</dbReference>
<dbReference type="Proteomes" id="UP000095463">
    <property type="component" value="Unassembled WGS sequence"/>
</dbReference>
<dbReference type="GO" id="GO:0016616">
    <property type="term" value="F:oxidoreductase activity, acting on the CH-OH group of donors, NAD or NADP as acceptor"/>
    <property type="evidence" value="ECO:0007669"/>
    <property type="project" value="TreeGrafter"/>
</dbReference>
<dbReference type="Gene3D" id="3.40.50.720">
    <property type="entry name" value="NAD(P)-binding Rossmann-like Domain"/>
    <property type="match status" value="1"/>
</dbReference>
<sequence>MRFEGQAIYVTGAGHGIGRATALRLAAEGGSIAVSDIDGPAAEAVAAEIVASGGRAFGTTCDVTSRDAVDASIADAVGRLGQLNVLVNTAGGDWNEPALGEIPDELFDRKIDVNLTGVFRCVRAALPALIAAGPGSSVVTIGSINGNWAFGGYAYSAAKAGLEILTKNLAARYGSQGVRFNLISPGTIRTRNWTVREDDGGKRARKYPLGRIGEPEDIAAAVAFLASADASWITGINLPVEGGIMTGGLHDLIMEG</sequence>
<evidence type="ECO:0008006" key="4">
    <source>
        <dbReference type="Google" id="ProtNLM"/>
    </source>
</evidence>
<protein>
    <recommendedName>
        <fullName evidence="4">Oxidoreductase</fullName>
    </recommendedName>
</protein>
<evidence type="ECO:0000313" key="2">
    <source>
        <dbReference type="EMBL" id="OEO31356.1"/>
    </source>
</evidence>
<keyword evidence="3" id="KW-1185">Reference proteome</keyword>
<proteinExistence type="inferred from homology"/>
<gene>
    <name evidence="2" type="ORF">VW23_016885</name>
</gene>
<dbReference type="SUPFAM" id="SSF51735">
    <property type="entry name" value="NAD(P)-binding Rossmann-fold domains"/>
    <property type="match status" value="1"/>
</dbReference>
<dbReference type="PRINTS" id="PR00081">
    <property type="entry name" value="GDHRDH"/>
</dbReference>
<comment type="similarity">
    <text evidence="1">Belongs to the short-chain dehydrogenases/reductases (SDR) family.</text>
</comment>
<dbReference type="GO" id="GO:0030497">
    <property type="term" value="P:fatty acid elongation"/>
    <property type="evidence" value="ECO:0007669"/>
    <property type="project" value="TreeGrafter"/>
</dbReference>
<dbReference type="RefSeq" id="WP_069909494.1">
    <property type="nucleotide sequence ID" value="NZ_LAJE02000161.1"/>
</dbReference>
<dbReference type="EMBL" id="LAJE02000161">
    <property type="protein sequence ID" value="OEO31356.1"/>
    <property type="molecule type" value="Genomic_DNA"/>
</dbReference>
<dbReference type="FunFam" id="3.40.50.720:FF:000084">
    <property type="entry name" value="Short-chain dehydrogenase reductase"/>
    <property type="match status" value="1"/>
</dbReference>
<evidence type="ECO:0000256" key="1">
    <source>
        <dbReference type="ARBA" id="ARBA00006484"/>
    </source>
</evidence>
<accession>A0A1E5XRX7</accession>
<dbReference type="CDD" id="cd05233">
    <property type="entry name" value="SDR_c"/>
    <property type="match status" value="1"/>
</dbReference>
<name>A0A1E5XRX7_9HYPH</name>
<dbReference type="AlphaFoldDB" id="A0A1E5XRX7"/>
<dbReference type="PRINTS" id="PR00080">
    <property type="entry name" value="SDRFAMILY"/>
</dbReference>
<organism evidence="2 3">
    <name type="scientific">Devosia insulae DS-56</name>
    <dbReference type="NCBI Taxonomy" id="1116389"/>
    <lineage>
        <taxon>Bacteria</taxon>
        <taxon>Pseudomonadati</taxon>
        <taxon>Pseudomonadota</taxon>
        <taxon>Alphaproteobacteria</taxon>
        <taxon>Hyphomicrobiales</taxon>
        <taxon>Devosiaceae</taxon>
        <taxon>Devosia</taxon>
    </lineage>
</organism>
<dbReference type="InterPro" id="IPR002347">
    <property type="entry name" value="SDR_fam"/>
</dbReference>
<dbReference type="OrthoDB" id="9780084at2"/>
<dbReference type="PANTHER" id="PTHR42760:SF40">
    <property type="entry name" value="3-OXOACYL-[ACYL-CARRIER-PROTEIN] REDUCTASE, CHLOROPLASTIC"/>
    <property type="match status" value="1"/>
</dbReference>
<reference evidence="2 3" key="1">
    <citation type="journal article" date="2015" name="Genome Announc.">
        <title>Genome Assemblies of Three Soil-Associated Devosia species: D. insulae, D. limi, and D. soli.</title>
        <authorList>
            <person name="Hassan Y.I."/>
            <person name="Lepp D."/>
            <person name="Zhou T."/>
        </authorList>
    </citation>
    <scope>NUCLEOTIDE SEQUENCE [LARGE SCALE GENOMIC DNA]</scope>
    <source>
        <strain evidence="2 3">DS-56</strain>
    </source>
</reference>
<dbReference type="InterPro" id="IPR036291">
    <property type="entry name" value="NAD(P)-bd_dom_sf"/>
</dbReference>